<dbReference type="InterPro" id="IPR011990">
    <property type="entry name" value="TPR-like_helical_dom_sf"/>
</dbReference>
<dbReference type="SUPFAM" id="SSF48452">
    <property type="entry name" value="TPR-like"/>
    <property type="match status" value="2"/>
</dbReference>
<keyword evidence="3" id="KW-0732">Signal</keyword>
<evidence type="ECO:0000313" key="4">
    <source>
        <dbReference type="EMBL" id="KFL36782.1"/>
    </source>
</evidence>
<feature type="signal peptide" evidence="3">
    <location>
        <begin position="1"/>
        <end position="22"/>
    </location>
</feature>
<dbReference type="RefSeq" id="WP_034223047.1">
    <property type="nucleotide sequence ID" value="NZ_AVCJ01000012.1"/>
</dbReference>
<dbReference type="Gene3D" id="1.25.40.10">
    <property type="entry name" value="Tetratricopeptide repeat domain"/>
    <property type="match status" value="2"/>
</dbReference>
<dbReference type="PANTHER" id="PTHR44858:SF20">
    <property type="entry name" value="SHSP DOMAIN-CONTAINING PROTEIN"/>
    <property type="match status" value="1"/>
</dbReference>
<keyword evidence="5" id="KW-1185">Reference proteome</keyword>
<dbReference type="STRING" id="1121014.N788_03990"/>
<dbReference type="AlphaFoldDB" id="A0A087MIS9"/>
<evidence type="ECO:0000256" key="2">
    <source>
        <dbReference type="ARBA" id="ARBA00022803"/>
    </source>
</evidence>
<evidence type="ECO:0000313" key="5">
    <source>
        <dbReference type="Proteomes" id="UP000029085"/>
    </source>
</evidence>
<keyword evidence="1" id="KW-0677">Repeat</keyword>
<proteinExistence type="predicted"/>
<dbReference type="Proteomes" id="UP000029085">
    <property type="component" value="Unassembled WGS sequence"/>
</dbReference>
<gene>
    <name evidence="4" type="ORF">N788_03990</name>
</gene>
<sequence>MRSLFVILSLLPALATSLPALASTTDRELCQNRAPGRSHGVPAPAERAQACTRVLATLPPAERSHWLAQRGESYRDMQQHALALADHQAAFTATSNAFNYFRIVEDLIALGRFDEALALIERIQREDWLTHYRDNGDYHEWRGRALAKAGRRDEAVQALRTMLRQRLRTLIQSGGDPGTRNRSGEDLLAELERATGLPTIIPEARLSRCTGQGDVAQRILACNGVVSGDWVPDEDIRTARFTRAQLHAQSQDWPQALADLDWLVQDDAANGDARLLRARVKLAAGKVDEALAEYTWLVDRTGDPQVILHRAEAYFATKRYEAALADLRAVDARMPGNDRLQSMIRQVEQARDAAANPSGG</sequence>
<comment type="caution">
    <text evidence="4">The sequence shown here is derived from an EMBL/GenBank/DDBJ whole genome shotgun (WGS) entry which is preliminary data.</text>
</comment>
<keyword evidence="2" id="KW-0802">TPR repeat</keyword>
<dbReference type="PATRIC" id="fig|1121014.3.peg.1465"/>
<accession>A0A087MIS9</accession>
<reference evidence="5" key="1">
    <citation type="submission" date="2013-08" db="EMBL/GenBank/DDBJ databases">
        <title>Genome sequencing of Arenimonas donghaensis.</title>
        <authorList>
            <person name="Chen F."/>
            <person name="Wang G."/>
        </authorList>
    </citation>
    <scope>NUCLEOTIDE SEQUENCE [LARGE SCALE GENOMIC DNA]</scope>
    <source>
        <strain evidence="5">HO3-R19</strain>
    </source>
</reference>
<dbReference type="EMBL" id="AVCJ01000012">
    <property type="protein sequence ID" value="KFL36782.1"/>
    <property type="molecule type" value="Genomic_DNA"/>
</dbReference>
<protein>
    <recommendedName>
        <fullName evidence="6">Tetratricopeptide repeat protein</fullName>
    </recommendedName>
</protein>
<dbReference type="Pfam" id="PF13432">
    <property type="entry name" value="TPR_16"/>
    <property type="match status" value="2"/>
</dbReference>
<evidence type="ECO:0008006" key="6">
    <source>
        <dbReference type="Google" id="ProtNLM"/>
    </source>
</evidence>
<organism evidence="4 5">
    <name type="scientific">Arenimonas donghaensis DSM 18148 = HO3-R19</name>
    <dbReference type="NCBI Taxonomy" id="1121014"/>
    <lineage>
        <taxon>Bacteria</taxon>
        <taxon>Pseudomonadati</taxon>
        <taxon>Pseudomonadota</taxon>
        <taxon>Gammaproteobacteria</taxon>
        <taxon>Lysobacterales</taxon>
        <taxon>Lysobacteraceae</taxon>
        <taxon>Arenimonas</taxon>
    </lineage>
</organism>
<dbReference type="PANTHER" id="PTHR44858">
    <property type="entry name" value="TETRATRICOPEPTIDE REPEAT PROTEIN 6"/>
    <property type="match status" value="1"/>
</dbReference>
<name>A0A087MIS9_9GAMM</name>
<evidence type="ECO:0000256" key="1">
    <source>
        <dbReference type="ARBA" id="ARBA00022737"/>
    </source>
</evidence>
<feature type="chain" id="PRO_5001826319" description="Tetratricopeptide repeat protein" evidence="3">
    <location>
        <begin position="23"/>
        <end position="360"/>
    </location>
</feature>
<dbReference type="InterPro" id="IPR050498">
    <property type="entry name" value="Ycf3"/>
</dbReference>
<evidence type="ECO:0000256" key="3">
    <source>
        <dbReference type="SAM" id="SignalP"/>
    </source>
</evidence>
<reference evidence="4 5" key="2">
    <citation type="journal article" date="2015" name="Stand. Genomic Sci.">
        <title>High quality draft genomic sequence of Arenimonas donghaensis DSM 18148(T).</title>
        <authorList>
            <person name="Chen F."/>
            <person name="Wang H."/>
            <person name="Cao Y."/>
            <person name="Li X."/>
            <person name="Wang G."/>
        </authorList>
    </citation>
    <scope>NUCLEOTIDE SEQUENCE [LARGE SCALE GENOMIC DNA]</scope>
    <source>
        <strain evidence="4 5">HO3-R19</strain>
    </source>
</reference>